<dbReference type="OrthoDB" id="9795340at2"/>
<accession>K9HP59</accession>
<dbReference type="InterPro" id="IPR007763">
    <property type="entry name" value="NDUFA12"/>
</dbReference>
<evidence type="ECO:0000313" key="2">
    <source>
        <dbReference type="EMBL" id="EKV32073.1"/>
    </source>
</evidence>
<dbReference type="PANTHER" id="PTHR12910:SF2">
    <property type="entry name" value="NADH DEHYDROGENASE [UBIQUINONE] 1 ALPHA SUBCOMPLEX SUBUNIT 12"/>
    <property type="match status" value="1"/>
</dbReference>
<name>K9HP59_9PROT</name>
<feature type="compositionally biased region" description="Basic and acidic residues" evidence="1">
    <location>
        <begin position="96"/>
        <end position="109"/>
    </location>
</feature>
<dbReference type="EMBL" id="ANHY01000004">
    <property type="protein sequence ID" value="EKV32073.1"/>
    <property type="molecule type" value="Genomic_DNA"/>
</dbReference>
<comment type="caution">
    <text evidence="2">The sequence shown here is derived from an EMBL/GenBank/DDBJ whole genome shotgun (WGS) entry which is preliminary data.</text>
</comment>
<keyword evidence="3" id="KW-1185">Reference proteome</keyword>
<dbReference type="Proteomes" id="UP000009881">
    <property type="component" value="Unassembled WGS sequence"/>
</dbReference>
<dbReference type="STRING" id="1238182.C882_3137"/>
<evidence type="ECO:0000256" key="1">
    <source>
        <dbReference type="SAM" id="MobiDB-lite"/>
    </source>
</evidence>
<dbReference type="GO" id="GO:0006979">
    <property type="term" value="P:response to oxidative stress"/>
    <property type="evidence" value="ECO:0007669"/>
    <property type="project" value="TreeGrafter"/>
</dbReference>
<dbReference type="AlphaFoldDB" id="K9HP59"/>
<sequence length="118" mass="13723">MITGTLFTTWLKGEFVGKDQYGNRYFQERKQPKPGRRRKRWVLYNGKIEASKIPPEWHAWLHYTTAEPIKVDEKKPWMKEHLPNLSGTVNAYVPSGDDRRGGKRDKGTGDYEAWTPGS</sequence>
<dbReference type="RefSeq" id="WP_009539334.1">
    <property type="nucleotide sequence ID" value="NZ_ANHY01000004.1"/>
</dbReference>
<gene>
    <name evidence="2" type="ORF">C882_3137</name>
</gene>
<proteinExistence type="predicted"/>
<dbReference type="eggNOG" id="COG3761">
    <property type="taxonomic scope" value="Bacteria"/>
</dbReference>
<dbReference type="GO" id="GO:0045271">
    <property type="term" value="C:respiratory chain complex I"/>
    <property type="evidence" value="ECO:0007669"/>
    <property type="project" value="InterPro"/>
</dbReference>
<keyword evidence="2" id="KW-0830">Ubiquinone</keyword>
<organism evidence="2 3">
    <name type="scientific">Caenispirillum salinarum AK4</name>
    <dbReference type="NCBI Taxonomy" id="1238182"/>
    <lineage>
        <taxon>Bacteria</taxon>
        <taxon>Pseudomonadati</taxon>
        <taxon>Pseudomonadota</taxon>
        <taxon>Alphaproteobacteria</taxon>
        <taxon>Rhodospirillales</taxon>
        <taxon>Novispirillaceae</taxon>
        <taxon>Caenispirillum</taxon>
    </lineage>
</organism>
<reference evidence="2 3" key="1">
    <citation type="journal article" date="2013" name="Genome Announc.">
        <title>Draft Genome Sequence of an Alphaproteobacterium, Caenispirillum salinarum AK4(T), Isolated from a Solar Saltern.</title>
        <authorList>
            <person name="Khatri I."/>
            <person name="Singh A."/>
            <person name="Korpole S."/>
            <person name="Pinnaka A.K."/>
            <person name="Subramanian S."/>
        </authorList>
    </citation>
    <scope>NUCLEOTIDE SEQUENCE [LARGE SCALE GENOMIC DNA]</scope>
    <source>
        <strain evidence="2 3">AK4</strain>
    </source>
</reference>
<evidence type="ECO:0000313" key="3">
    <source>
        <dbReference type="Proteomes" id="UP000009881"/>
    </source>
</evidence>
<dbReference type="Pfam" id="PF05071">
    <property type="entry name" value="NDUFA12"/>
    <property type="match status" value="1"/>
</dbReference>
<dbReference type="PATRIC" id="fig|1238182.3.peg.885"/>
<protein>
    <submittedName>
        <fullName evidence="2">NADH ubiquinone oxidoreductase</fullName>
    </submittedName>
</protein>
<dbReference type="NCBIfam" id="NF006040">
    <property type="entry name" value="PRK08183.1"/>
    <property type="match status" value="1"/>
</dbReference>
<dbReference type="PANTHER" id="PTHR12910">
    <property type="entry name" value="NADH-UBIQUINONE OXIDOREDUCTASE SUBUNIT B17.2"/>
    <property type="match status" value="1"/>
</dbReference>
<feature type="region of interest" description="Disordered" evidence="1">
    <location>
        <begin position="88"/>
        <end position="118"/>
    </location>
</feature>